<dbReference type="SUPFAM" id="SSF56784">
    <property type="entry name" value="HAD-like"/>
    <property type="match status" value="1"/>
</dbReference>
<dbReference type="AlphaFoldDB" id="A0A084A789"/>
<dbReference type="SFLD" id="SFLDS00003">
    <property type="entry name" value="Haloacid_Dehalogenase"/>
    <property type="match status" value="1"/>
</dbReference>
<organism evidence="1 2">
    <name type="scientific">Lactococcus cremoris subsp. cremoris GE214</name>
    <dbReference type="NCBI Taxonomy" id="1415168"/>
    <lineage>
        <taxon>Bacteria</taxon>
        <taxon>Bacillati</taxon>
        <taxon>Bacillota</taxon>
        <taxon>Bacilli</taxon>
        <taxon>Lactobacillales</taxon>
        <taxon>Streptococcaceae</taxon>
        <taxon>Lactococcus</taxon>
        <taxon>Lactococcus cremoris subsp. cremoris</taxon>
    </lineage>
</organism>
<keyword evidence="1" id="KW-0378">Hydrolase</keyword>
<dbReference type="PANTHER" id="PTHR10000">
    <property type="entry name" value="PHOSPHOSERINE PHOSPHATASE"/>
    <property type="match status" value="1"/>
</dbReference>
<dbReference type="PANTHER" id="PTHR10000:SF8">
    <property type="entry name" value="HAD SUPERFAMILY HYDROLASE-LIKE, TYPE 3"/>
    <property type="match status" value="1"/>
</dbReference>
<accession>A0A084A789</accession>
<proteinExistence type="predicted"/>
<dbReference type="PATRIC" id="fig|1415168.3.peg.2787"/>
<dbReference type="SFLD" id="SFLDG01140">
    <property type="entry name" value="C2.B:_Phosphomannomutase_and_P"/>
    <property type="match status" value="1"/>
</dbReference>
<dbReference type="GO" id="GO:0016791">
    <property type="term" value="F:phosphatase activity"/>
    <property type="evidence" value="ECO:0007669"/>
    <property type="project" value="UniProtKB-ARBA"/>
</dbReference>
<comment type="caution">
    <text evidence="1">The sequence shown here is derived from an EMBL/GenBank/DDBJ whole genome shotgun (WGS) entry which is preliminary data.</text>
</comment>
<dbReference type="NCBIfam" id="TIGR01484">
    <property type="entry name" value="HAD-SF-IIB"/>
    <property type="match status" value="1"/>
</dbReference>
<dbReference type="InterPro" id="IPR000150">
    <property type="entry name" value="Cof"/>
</dbReference>
<dbReference type="RefSeq" id="WP_042749071.1">
    <property type="nucleotide sequence ID" value="NZ_AZSI01000222.1"/>
</dbReference>
<dbReference type="InterPro" id="IPR023214">
    <property type="entry name" value="HAD_sf"/>
</dbReference>
<dbReference type="GO" id="GO:0000287">
    <property type="term" value="F:magnesium ion binding"/>
    <property type="evidence" value="ECO:0007669"/>
    <property type="project" value="TreeGrafter"/>
</dbReference>
<sequence>MKIKHIFTDMDGTLLDSHGALSDTNHWSIYYSELPITLVSARSPLEMSDVVEKLQLSTPQIAFNGNLTFTQNQFGLQILDKNTLNSETVFQILDYVSNEFPKVSLNWYSLAHWYTNKQDKGTFIQKALTGLEPRIKTFDGQSEIYKIMMIVFDQNELRQLQNQLNQLEIPNVAIQQSGQWYLEITSDKRTKANAVQSILNDEALDFTQIAAIGDGHNDISLLKAAGLAIAVDNANPEVKKHVKMVVSKNTEHGVAEAISAINTLNEQVI</sequence>
<gene>
    <name evidence="1" type="ORF">U725_02732</name>
</gene>
<dbReference type="Pfam" id="PF08282">
    <property type="entry name" value="Hydrolase_3"/>
    <property type="match status" value="1"/>
</dbReference>
<dbReference type="Proteomes" id="UP000028401">
    <property type="component" value="Unassembled WGS sequence"/>
</dbReference>
<protein>
    <submittedName>
        <fullName evidence="1">Putative hydrolase of the HAD superfamily</fullName>
    </submittedName>
</protein>
<dbReference type="InterPro" id="IPR006379">
    <property type="entry name" value="HAD-SF_hydro_IIB"/>
</dbReference>
<evidence type="ECO:0000313" key="1">
    <source>
        <dbReference type="EMBL" id="KEY61168.1"/>
    </source>
</evidence>
<reference evidence="1 2" key="1">
    <citation type="submission" date="2014-06" db="EMBL/GenBank/DDBJ databases">
        <title>Draft genome sequence of the putrescine producing strain Lactococcus lactis subsp cremoris GE214.</title>
        <authorList>
            <person name="Ladero V."/>
            <person name="Linares D.M."/>
            <person name="del Rio B."/>
            <person name="Mayo B."/>
            <person name="Martin M.C."/>
            <person name="Fernandez M."/>
            <person name="Alvarez M.A."/>
        </authorList>
    </citation>
    <scope>NUCLEOTIDE SEQUENCE [LARGE SCALE GENOMIC DNA]</scope>
    <source>
        <strain evidence="1 2">GE214</strain>
    </source>
</reference>
<dbReference type="InterPro" id="IPR036412">
    <property type="entry name" value="HAD-like_sf"/>
</dbReference>
<name>A0A084A789_LACLC</name>
<dbReference type="NCBIfam" id="TIGR00099">
    <property type="entry name" value="Cof-subfamily"/>
    <property type="match status" value="1"/>
</dbReference>
<dbReference type="EMBL" id="AZSI01000222">
    <property type="protein sequence ID" value="KEY61168.1"/>
    <property type="molecule type" value="Genomic_DNA"/>
</dbReference>
<evidence type="ECO:0000313" key="2">
    <source>
        <dbReference type="Proteomes" id="UP000028401"/>
    </source>
</evidence>
<dbReference type="Gene3D" id="3.40.50.1000">
    <property type="entry name" value="HAD superfamily/HAD-like"/>
    <property type="match status" value="1"/>
</dbReference>
<dbReference type="Gene3D" id="3.30.1240.10">
    <property type="match status" value="1"/>
</dbReference>
<dbReference type="GO" id="GO:0005829">
    <property type="term" value="C:cytosol"/>
    <property type="evidence" value="ECO:0007669"/>
    <property type="project" value="TreeGrafter"/>
</dbReference>